<name>A0A7Y8Y1G6_9FLAO</name>
<evidence type="ECO:0000259" key="3">
    <source>
        <dbReference type="Pfam" id="PF18962"/>
    </source>
</evidence>
<reference evidence="5 6" key="1">
    <citation type="submission" date="2020-07" db="EMBL/GenBank/DDBJ databases">
        <authorList>
            <person name="Sun Q."/>
        </authorList>
    </citation>
    <scope>NUCLEOTIDE SEQUENCE [LARGE SCALE GENOMIC DNA]</scope>
    <source>
        <strain evidence="5 6">MAH-1</strain>
    </source>
</reference>
<dbReference type="RefSeq" id="WP_176005685.1">
    <property type="nucleotide sequence ID" value="NZ_JABWMI010000010.1"/>
</dbReference>
<feature type="domain" description="DUF7619" evidence="4">
    <location>
        <begin position="561"/>
        <end position="688"/>
    </location>
</feature>
<evidence type="ECO:0000256" key="1">
    <source>
        <dbReference type="ARBA" id="ARBA00022729"/>
    </source>
</evidence>
<dbReference type="Gene3D" id="3.80.10.10">
    <property type="entry name" value="Ribonuclease Inhibitor"/>
    <property type="match status" value="1"/>
</dbReference>
<dbReference type="InterPro" id="IPR032675">
    <property type="entry name" value="LRR_dom_sf"/>
</dbReference>
<evidence type="ECO:0000313" key="6">
    <source>
        <dbReference type="Proteomes" id="UP000535020"/>
    </source>
</evidence>
<feature type="chain" id="PRO_5031141271" evidence="2">
    <location>
        <begin position="19"/>
        <end position="774"/>
    </location>
</feature>
<dbReference type="Pfam" id="PF24595">
    <property type="entry name" value="DUF7619"/>
    <property type="match status" value="1"/>
</dbReference>
<keyword evidence="1 2" id="KW-0732">Signal</keyword>
<comment type="caution">
    <text evidence="5">The sequence shown here is derived from an EMBL/GenBank/DDBJ whole genome shotgun (WGS) entry which is preliminary data.</text>
</comment>
<evidence type="ECO:0000259" key="4">
    <source>
        <dbReference type="Pfam" id="PF24595"/>
    </source>
</evidence>
<dbReference type="InterPro" id="IPR026444">
    <property type="entry name" value="Secre_tail"/>
</dbReference>
<sequence length="774" mass="85256">MRNLYFLFFVLCYAGLSAQIVNIPDPAFKQILLEHFDFDNDGEIMAPDETYCQCFIDVDNPAITDLTGISAFSASEWHISNTSITSIYTNNPQGNDGISNLNFILTDNPLLQSVDLSESSFQYLRIWDSPLMTTLNLNPSQMHSLDLNNTGLSVLNLTGFPDLIDLWCVNNVQLASVVIDAPLHTLECNFNPNLESLSMMNTFISILNCHHNKLHTLTVNSAETINANDNELVELNIVQDYYLSSLYLDVSNNNLTHLDLSQAGTLFLLDASNNQLESINLKNGREEYPWSWVLSGNPNFKYLCVDANELEGFVNLTNGDCMVNTYCSFTPGGEYNTIAGSFTFDGANDGCDASDAHFSNVKLQVANGTSTEDVFTNNNGEFGFFVNTGNYTLSPVLENPEYFTVSPNSATVNFTDVNNVSDHDFCVTANGNHPDLEVLTYANILEPGFDTNRSVIIKNKGNQVLSGTATLSFDDTRLDYVSATPAYSNLATGSISWDYANLQPFESRHYTVVLNVNSPMETPAVNIGDVFEFNASSAIANDETPNDNTFTYIETAVGSFDPNDKTCLEGAVVSPEKIGEYLHYLIRFENTGTAVAHNIVVKDVIDATKFDVSSLQVLDNSHAVNTRINGQNVEFIFEGIELGAEADGYVLFKTKTLPTLTEGTTVSNKADIFFDYNFPVETNDAETTFQALSTDDFNVASVALYPNPTKNEFTVKSTSDLKSVQIFDVQGRLLETHVGSSSEMQVSLYSKSKGVYFVKAISEKGSAVIKIVKE</sequence>
<feature type="domain" description="Secretion system C-terminal sorting" evidence="3">
    <location>
        <begin position="704"/>
        <end position="771"/>
    </location>
</feature>
<accession>A0A7Y8Y1G6</accession>
<dbReference type="AlphaFoldDB" id="A0A7Y8Y1G6"/>
<organism evidence="5 6">
    <name type="scientific">Flavobacterium agri</name>
    <dbReference type="NCBI Taxonomy" id="2743471"/>
    <lineage>
        <taxon>Bacteria</taxon>
        <taxon>Pseudomonadati</taxon>
        <taxon>Bacteroidota</taxon>
        <taxon>Flavobacteriia</taxon>
        <taxon>Flavobacteriales</taxon>
        <taxon>Flavobacteriaceae</taxon>
        <taxon>Flavobacterium</taxon>
    </lineage>
</organism>
<evidence type="ECO:0000313" key="5">
    <source>
        <dbReference type="EMBL" id="NYA70869.1"/>
    </source>
</evidence>
<dbReference type="SUPFAM" id="SSF52058">
    <property type="entry name" value="L domain-like"/>
    <property type="match status" value="1"/>
</dbReference>
<dbReference type="Proteomes" id="UP000535020">
    <property type="component" value="Unassembled WGS sequence"/>
</dbReference>
<dbReference type="Pfam" id="PF18962">
    <property type="entry name" value="Por_Secre_tail"/>
    <property type="match status" value="1"/>
</dbReference>
<dbReference type="EMBL" id="JACBJI010000003">
    <property type="protein sequence ID" value="NYA70869.1"/>
    <property type="molecule type" value="Genomic_DNA"/>
</dbReference>
<evidence type="ECO:0000256" key="2">
    <source>
        <dbReference type="SAM" id="SignalP"/>
    </source>
</evidence>
<dbReference type="InterPro" id="IPR055353">
    <property type="entry name" value="DUF7619"/>
</dbReference>
<proteinExistence type="predicted"/>
<dbReference type="NCBIfam" id="TIGR04183">
    <property type="entry name" value="Por_Secre_tail"/>
    <property type="match status" value="1"/>
</dbReference>
<protein>
    <submittedName>
        <fullName evidence="5">T9SS type A sorting domain-containing protein</fullName>
    </submittedName>
</protein>
<feature type="signal peptide" evidence="2">
    <location>
        <begin position="1"/>
        <end position="18"/>
    </location>
</feature>
<gene>
    <name evidence="5" type="ORF">HZF10_08065</name>
</gene>
<keyword evidence="6" id="KW-1185">Reference proteome</keyword>